<sequence length="284" mass="32554">MGHRRDPFPFPILCAAKIGKKEPRDGDELTLEITEDLLDTEYNVFYERGTFATHFKARAMVARPLTHLTLRLTHEDWWNWSVDPTRPFSFQGQLYLEPAIGSSPNSLGLPKGVDYMELLAAKRRAGEDVGEHGGWGAIVGRLPDLKELKLVLETFDAKADRLEKIVECAKTWRFPIEDSSFELVWDGEVEDASWGIEPGELDRNYNKPMIIQEEEDDDDEDRFTDDERDSEDAYDSSDDESSSEDDEATYAPPLPPPPSWNRLVTRFEARVVRFARRKREQAAS</sequence>
<evidence type="ECO:0000313" key="3">
    <source>
        <dbReference type="Proteomes" id="UP000799764"/>
    </source>
</evidence>
<gene>
    <name evidence="2" type="ORF">P171DRAFT_436393</name>
</gene>
<dbReference type="OrthoDB" id="288942at2759"/>
<dbReference type="Proteomes" id="UP000799764">
    <property type="component" value="Unassembled WGS sequence"/>
</dbReference>
<reference evidence="2" key="1">
    <citation type="journal article" date="2020" name="Stud. Mycol.">
        <title>101 Dothideomycetes genomes: a test case for predicting lifestyles and emergence of pathogens.</title>
        <authorList>
            <person name="Haridas S."/>
            <person name="Albert R."/>
            <person name="Binder M."/>
            <person name="Bloem J."/>
            <person name="Labutti K."/>
            <person name="Salamov A."/>
            <person name="Andreopoulos B."/>
            <person name="Baker S."/>
            <person name="Barry K."/>
            <person name="Bills G."/>
            <person name="Bluhm B."/>
            <person name="Cannon C."/>
            <person name="Castanera R."/>
            <person name="Culley D."/>
            <person name="Daum C."/>
            <person name="Ezra D."/>
            <person name="Gonzalez J."/>
            <person name="Henrissat B."/>
            <person name="Kuo A."/>
            <person name="Liang C."/>
            <person name="Lipzen A."/>
            <person name="Lutzoni F."/>
            <person name="Magnuson J."/>
            <person name="Mondo S."/>
            <person name="Nolan M."/>
            <person name="Ohm R."/>
            <person name="Pangilinan J."/>
            <person name="Park H.-J."/>
            <person name="Ramirez L."/>
            <person name="Alfaro M."/>
            <person name="Sun H."/>
            <person name="Tritt A."/>
            <person name="Yoshinaga Y."/>
            <person name="Zwiers L.-H."/>
            <person name="Turgeon B."/>
            <person name="Goodwin S."/>
            <person name="Spatafora J."/>
            <person name="Crous P."/>
            <person name="Grigoriev I."/>
        </authorList>
    </citation>
    <scope>NUCLEOTIDE SEQUENCE</scope>
    <source>
        <strain evidence="2">CBS 690.94</strain>
    </source>
</reference>
<protein>
    <submittedName>
        <fullName evidence="2">Uncharacterized protein</fullName>
    </submittedName>
</protein>
<dbReference type="EMBL" id="MU001510">
    <property type="protein sequence ID" value="KAF2439033.1"/>
    <property type="molecule type" value="Genomic_DNA"/>
</dbReference>
<name>A0A9P4P8Y2_9PLEO</name>
<feature type="region of interest" description="Disordered" evidence="1">
    <location>
        <begin position="211"/>
        <end position="262"/>
    </location>
</feature>
<feature type="compositionally biased region" description="Acidic residues" evidence="1">
    <location>
        <begin position="212"/>
        <end position="248"/>
    </location>
</feature>
<proteinExistence type="predicted"/>
<organism evidence="2 3">
    <name type="scientific">Karstenula rhodostoma CBS 690.94</name>
    <dbReference type="NCBI Taxonomy" id="1392251"/>
    <lineage>
        <taxon>Eukaryota</taxon>
        <taxon>Fungi</taxon>
        <taxon>Dikarya</taxon>
        <taxon>Ascomycota</taxon>
        <taxon>Pezizomycotina</taxon>
        <taxon>Dothideomycetes</taxon>
        <taxon>Pleosporomycetidae</taxon>
        <taxon>Pleosporales</taxon>
        <taxon>Massarineae</taxon>
        <taxon>Didymosphaeriaceae</taxon>
        <taxon>Karstenula</taxon>
    </lineage>
</organism>
<evidence type="ECO:0000313" key="2">
    <source>
        <dbReference type="EMBL" id="KAF2439033.1"/>
    </source>
</evidence>
<dbReference type="AlphaFoldDB" id="A0A9P4P8Y2"/>
<keyword evidence="3" id="KW-1185">Reference proteome</keyword>
<accession>A0A9P4P8Y2</accession>
<comment type="caution">
    <text evidence="2">The sequence shown here is derived from an EMBL/GenBank/DDBJ whole genome shotgun (WGS) entry which is preliminary data.</text>
</comment>
<evidence type="ECO:0000256" key="1">
    <source>
        <dbReference type="SAM" id="MobiDB-lite"/>
    </source>
</evidence>